<reference evidence="2" key="1">
    <citation type="submission" date="2003-06" db="EMBL/GenBank/DDBJ databases">
        <authorList>
            <person name="Buell R."/>
        </authorList>
    </citation>
    <scope>NUCLEOTIDE SEQUENCE</scope>
</reference>
<name>A0A0P0W0T1_ORYSJ</name>
<protein>
    <submittedName>
        <fullName evidence="3">Hypothetical protein</fullName>
    </submittedName>
</protein>
<dbReference type="Proteomes" id="UP000000763">
    <property type="component" value="Chromosome 3"/>
</dbReference>
<dbReference type="EMBL" id="AC138001">
    <property type="protein sequence ID" value="AAP68407.1"/>
    <property type="molecule type" value="Genomic_DNA"/>
</dbReference>
<dbReference type="EMBL" id="AC145381">
    <property type="protein sequence ID" value="AAX95544.1"/>
    <property type="molecule type" value="Genomic_DNA"/>
</dbReference>
<evidence type="ECO:0000313" key="2">
    <source>
        <dbReference type="EMBL" id="AAP68407.1"/>
    </source>
</evidence>
<sequence length="123" mass="13219">MDLATGGAAATGLALEVGDWRRWLEGYGKPWVKALQWQWGWRWSLAEAALAAAELAATADSNQEARRQLAERATATATVRGGTDDHGRLAGEVWQTTAFSQCGSGGRSARRPARRVDARPVVA</sequence>
<evidence type="ECO:0000313" key="3">
    <source>
        <dbReference type="EMBL" id="AAX95544.1"/>
    </source>
</evidence>
<organism evidence="2 4">
    <name type="scientific">Oryza sativa subsp. japonica</name>
    <name type="common">Rice</name>
    <dbReference type="NCBI Taxonomy" id="39947"/>
    <lineage>
        <taxon>Eukaryota</taxon>
        <taxon>Viridiplantae</taxon>
        <taxon>Streptophyta</taxon>
        <taxon>Embryophyta</taxon>
        <taxon>Tracheophyta</taxon>
        <taxon>Spermatophyta</taxon>
        <taxon>Magnoliopsida</taxon>
        <taxon>Liliopsida</taxon>
        <taxon>Poales</taxon>
        <taxon>Poaceae</taxon>
        <taxon>BOP clade</taxon>
        <taxon>Oryzoideae</taxon>
        <taxon>Oryzeae</taxon>
        <taxon>Oryzinae</taxon>
        <taxon>Oryza</taxon>
        <taxon>Oryza sativa</taxon>
    </lineage>
</organism>
<feature type="region of interest" description="Disordered" evidence="1">
    <location>
        <begin position="100"/>
        <end position="123"/>
    </location>
</feature>
<feature type="region of interest" description="Disordered" evidence="1">
    <location>
        <begin position="66"/>
        <end position="87"/>
    </location>
</feature>
<gene>
    <name evidence="2" type="ORF">OSJNBa0093M23.8</name>
</gene>
<reference evidence="2" key="3">
    <citation type="submission" date="2006-01" db="EMBL/GenBank/DDBJ databases">
        <title>Oryza sativa chromosome 3 BAC OSJNBa0093M23 genomic sequence.</title>
        <authorList>
            <person name="Buell C.R."/>
            <person name="Yuan Q."/>
            <person name="Ouyang S."/>
            <person name="Liu J."/>
            <person name="Gansberger K."/>
            <person name="Jones K.M."/>
            <person name="Overton II L.L."/>
            <person name="Tsitrin T."/>
            <person name="Kim M.M."/>
            <person name="Bera J.J."/>
            <person name="Jin S.S."/>
            <person name="Fadrosh D.W."/>
            <person name="Tallon L.J."/>
            <person name="Koo H."/>
            <person name="Zismann V."/>
            <person name="Hsiao J."/>
            <person name="Blunt S."/>
            <person name="Vanaken S.S."/>
            <person name="Riedmuller S.B."/>
            <person name="Utterback T.T."/>
            <person name="Feldblyum T.V."/>
            <person name="Yang Q.Q."/>
            <person name="Haas B.J."/>
            <person name="Suh B.B."/>
            <person name="Peterson J.J."/>
            <person name="Quackenbush J."/>
            <person name="White O."/>
            <person name="Salzberg S.L."/>
            <person name="Fraser C.M."/>
        </authorList>
    </citation>
    <scope>NUCLEOTIDE SEQUENCE</scope>
</reference>
<feature type="compositionally biased region" description="Basic and acidic residues" evidence="1">
    <location>
        <begin position="114"/>
        <end position="123"/>
    </location>
</feature>
<evidence type="ECO:0000256" key="1">
    <source>
        <dbReference type="SAM" id="MobiDB-lite"/>
    </source>
</evidence>
<dbReference type="AlphaFoldDB" id="A0A0P0W0T1"/>
<reference evidence="4" key="2">
    <citation type="journal article" date="2005" name="Nature">
        <title>The map-based sequence of the rice genome.</title>
        <authorList>
            <consortium name="International rice genome sequencing project (IRGSP)"/>
            <person name="Matsumoto T."/>
            <person name="Wu J."/>
            <person name="Kanamori H."/>
            <person name="Katayose Y."/>
            <person name="Fujisawa M."/>
            <person name="Namiki N."/>
            <person name="Mizuno H."/>
            <person name="Yamamoto K."/>
            <person name="Antonio B.A."/>
            <person name="Baba T."/>
            <person name="Sakata K."/>
            <person name="Nagamura Y."/>
            <person name="Aoki H."/>
            <person name="Arikawa K."/>
            <person name="Arita K."/>
            <person name="Bito T."/>
            <person name="Chiden Y."/>
            <person name="Fujitsuka N."/>
            <person name="Fukunaka R."/>
            <person name="Hamada M."/>
            <person name="Harada C."/>
            <person name="Hayashi A."/>
            <person name="Hijishita S."/>
            <person name="Honda M."/>
            <person name="Hosokawa S."/>
            <person name="Ichikawa Y."/>
            <person name="Idonuma A."/>
            <person name="Iijima M."/>
            <person name="Ikeda M."/>
            <person name="Ikeno M."/>
            <person name="Ito K."/>
            <person name="Ito S."/>
            <person name="Ito T."/>
            <person name="Ito Y."/>
            <person name="Ito Y."/>
            <person name="Iwabuchi A."/>
            <person name="Kamiya K."/>
            <person name="Karasawa W."/>
            <person name="Kurita K."/>
            <person name="Katagiri S."/>
            <person name="Kikuta A."/>
            <person name="Kobayashi H."/>
            <person name="Kobayashi N."/>
            <person name="Machita K."/>
            <person name="Maehara T."/>
            <person name="Masukawa M."/>
            <person name="Mizubayashi T."/>
            <person name="Mukai Y."/>
            <person name="Nagasaki H."/>
            <person name="Nagata Y."/>
            <person name="Naito S."/>
            <person name="Nakashima M."/>
            <person name="Nakama Y."/>
            <person name="Nakamichi Y."/>
            <person name="Nakamura M."/>
            <person name="Meguro A."/>
            <person name="Negishi M."/>
            <person name="Ohta I."/>
            <person name="Ohta T."/>
            <person name="Okamoto M."/>
            <person name="Ono N."/>
            <person name="Saji S."/>
            <person name="Sakaguchi M."/>
            <person name="Sakai K."/>
            <person name="Shibata M."/>
            <person name="Shimokawa T."/>
            <person name="Song J."/>
            <person name="Takazaki Y."/>
            <person name="Terasawa K."/>
            <person name="Tsugane M."/>
            <person name="Tsuji K."/>
            <person name="Ueda S."/>
            <person name="Waki K."/>
            <person name="Yamagata H."/>
            <person name="Yamamoto M."/>
            <person name="Yamamoto S."/>
            <person name="Yamane H."/>
            <person name="Yoshiki S."/>
            <person name="Yoshihara R."/>
            <person name="Yukawa K."/>
            <person name="Zhong H."/>
            <person name="Yano M."/>
            <person name="Yuan Q."/>
            <person name="Ouyang S."/>
            <person name="Liu J."/>
            <person name="Jones K.M."/>
            <person name="Gansberger K."/>
            <person name="Moffat K."/>
            <person name="Hill J."/>
            <person name="Bera J."/>
            <person name="Fadrosh D."/>
            <person name="Jin S."/>
            <person name="Johri S."/>
            <person name="Kim M."/>
            <person name="Overton L."/>
            <person name="Reardon M."/>
            <person name="Tsitrin T."/>
            <person name="Vuong H."/>
            <person name="Weaver B."/>
            <person name="Ciecko A."/>
            <person name="Tallon L."/>
            <person name="Jackson J."/>
            <person name="Pai G."/>
            <person name="Aken S.V."/>
            <person name="Utterback T."/>
            <person name="Reidmuller S."/>
            <person name="Feldblyum T."/>
            <person name="Hsiao J."/>
            <person name="Zismann V."/>
            <person name="Iobst S."/>
            <person name="de Vazeille A.R."/>
            <person name="Buell C.R."/>
            <person name="Ying K."/>
            <person name="Li Y."/>
            <person name="Lu T."/>
            <person name="Huang Y."/>
            <person name="Zhao Q."/>
            <person name="Feng Q."/>
            <person name="Zhang L."/>
            <person name="Zhu J."/>
            <person name="Weng Q."/>
            <person name="Mu J."/>
            <person name="Lu Y."/>
            <person name="Fan D."/>
            <person name="Liu Y."/>
            <person name="Guan J."/>
            <person name="Zhang Y."/>
            <person name="Yu S."/>
            <person name="Liu X."/>
            <person name="Zhang Y."/>
            <person name="Hong G."/>
            <person name="Han B."/>
            <person name="Choisne N."/>
            <person name="Demange N."/>
            <person name="Orjeda G."/>
            <person name="Samain S."/>
            <person name="Cattolico L."/>
            <person name="Pelletier E."/>
            <person name="Couloux A."/>
            <person name="Segurens B."/>
            <person name="Wincker P."/>
            <person name="D'Hont A."/>
            <person name="Scarpelli C."/>
            <person name="Weissenbach J."/>
            <person name="Salanoubat M."/>
            <person name="Quetier F."/>
            <person name="Yu Y."/>
            <person name="Kim H.R."/>
            <person name="Rambo T."/>
            <person name="Currie J."/>
            <person name="Collura K."/>
            <person name="Luo M."/>
            <person name="Yang T."/>
            <person name="Ammiraju J.S.S."/>
            <person name="Engler F."/>
            <person name="Soderlund C."/>
            <person name="Wing R.A."/>
            <person name="Palmer L.E."/>
            <person name="de la Bastide M."/>
            <person name="Spiegel L."/>
            <person name="Nascimento L."/>
            <person name="Zutavern T."/>
            <person name="O'Shaughnessy A."/>
            <person name="Dike S."/>
            <person name="Dedhia N."/>
            <person name="Preston R."/>
            <person name="Balija V."/>
            <person name="McCombie W.R."/>
            <person name="Chow T."/>
            <person name="Chen H."/>
            <person name="Chung M."/>
            <person name="Chen C."/>
            <person name="Shaw J."/>
            <person name="Wu H."/>
            <person name="Hsiao K."/>
            <person name="Chao Y."/>
            <person name="Chu M."/>
            <person name="Cheng C."/>
            <person name="Hour A."/>
            <person name="Lee P."/>
            <person name="Lin S."/>
            <person name="Lin Y."/>
            <person name="Liou J."/>
            <person name="Liu S."/>
            <person name="Hsing Y."/>
            <person name="Raghuvanshi S."/>
            <person name="Mohanty A."/>
            <person name="Bharti A.K."/>
            <person name="Gaur A."/>
            <person name="Gupta V."/>
            <person name="Kumar D."/>
            <person name="Ravi V."/>
            <person name="Vij S."/>
            <person name="Kapur A."/>
            <person name="Khurana P."/>
            <person name="Khurana P."/>
            <person name="Khurana J.P."/>
            <person name="Tyagi A.K."/>
            <person name="Gaikwad K."/>
            <person name="Singh A."/>
            <person name="Dalal V."/>
            <person name="Srivastava S."/>
            <person name="Dixit A."/>
            <person name="Pal A.K."/>
            <person name="Ghazi I.A."/>
            <person name="Yadav M."/>
            <person name="Pandit A."/>
            <person name="Bhargava A."/>
            <person name="Sureshbabu K."/>
            <person name="Batra K."/>
            <person name="Sharma T.R."/>
            <person name="Mohapatra T."/>
            <person name="Singh N.K."/>
            <person name="Messing J."/>
            <person name="Nelson A.B."/>
            <person name="Fuks G."/>
            <person name="Kavchok S."/>
            <person name="Keizer G."/>
            <person name="Linton E."/>
            <person name="Llaca V."/>
            <person name="Song R."/>
            <person name="Tanyolac B."/>
            <person name="Young S."/>
            <person name="Ho-Il K."/>
            <person name="Hahn J.H."/>
            <person name="Sangsakoo G."/>
            <person name="Vanavichit A."/>
            <person name="de Mattos Luiz.A.T."/>
            <person name="Zimmer P.D."/>
            <person name="Malone G."/>
            <person name="Dellagostin O."/>
            <person name="de Oliveira A.C."/>
            <person name="Bevan M."/>
            <person name="Bancroft I."/>
            <person name="Minx P."/>
            <person name="Cordum H."/>
            <person name="Wilson R."/>
            <person name="Cheng Z."/>
            <person name="Jin W."/>
            <person name="Jiang J."/>
            <person name="Leong S.A."/>
            <person name="Iwama H."/>
            <person name="Gojobori T."/>
            <person name="Itoh T."/>
            <person name="Niimura Y."/>
            <person name="Fujii Y."/>
            <person name="Habara T."/>
            <person name="Sakai H."/>
            <person name="Sato Y."/>
            <person name="Wilson G."/>
            <person name="Kumar K."/>
            <person name="McCouch S."/>
            <person name="Juretic N."/>
            <person name="Hoen D."/>
            <person name="Wright S."/>
            <person name="Bruskiewich R."/>
            <person name="Bureau T."/>
            <person name="Miyao A."/>
            <person name="Hirochika H."/>
            <person name="Nishikawa T."/>
            <person name="Kadowaki K."/>
            <person name="Sugiura M."/>
            <person name="Burr B."/>
            <person name="Sasaki T."/>
        </authorList>
    </citation>
    <scope>NUCLEOTIDE SEQUENCE [LARGE SCALE GENOMIC DNA]</scope>
    <source>
        <strain evidence="4">cv. Nipponbare</strain>
    </source>
</reference>
<reference evidence="3" key="4">
    <citation type="submission" date="2006-11" db="EMBL/GenBank/DDBJ databases">
        <title>.</title>
        <authorList>
            <person name="Buell C."/>
            <person name="Yuan Q."/>
            <person name="Ouyang S."/>
            <person name="Liu J."/>
            <person name="Wang A."/>
            <person name="Maiti R."/>
            <person name="Lin H."/>
            <person name="Zhu W."/>
            <person name="Hamilton J."/>
            <person name="Jones K."/>
            <person name="Tallon L."/>
            <person name="Feldblyum T."/>
            <person name="Tsitrin T."/>
            <person name="Bera J."/>
            <person name="Kim M."/>
            <person name="Jin S."/>
            <person name="Fadrosh D."/>
            <person name="Vuong H."/>
            <person name="Overton II L."/>
            <person name="Reardon M."/>
            <person name="Weaver B."/>
            <person name="Johri S."/>
            <person name="Lewis M."/>
            <person name="Utterback T."/>
            <person name="Van Aken S."/>
            <person name="Wortman J."/>
            <person name="Haas B."/>
            <person name="Koo H."/>
            <person name="Zismann V."/>
            <person name="Hsiao J."/>
            <person name="Iobst S."/>
            <person name="de Vazeilles A."/>
            <person name="White O."/>
            <person name="Salzberg S."/>
            <person name="Fraser C."/>
        </authorList>
    </citation>
    <scope>NUCLEOTIDE SEQUENCE</scope>
</reference>
<accession>A0A0P0W0T1</accession>
<proteinExistence type="predicted"/>
<reference evidence="4" key="5">
    <citation type="journal article" date="2008" name="Nucleic Acids Res.">
        <title>The rice annotation project database (RAP-DB): 2008 update.</title>
        <authorList>
            <consortium name="The rice annotation project (RAP)"/>
        </authorList>
    </citation>
    <scope>GENOME REANNOTATION</scope>
    <source>
        <strain evidence="4">cv. Nipponbare</strain>
    </source>
</reference>
<evidence type="ECO:0000313" key="4">
    <source>
        <dbReference type="Proteomes" id="UP000000763"/>
    </source>
</evidence>